<feature type="chain" id="PRO_5019106574" evidence="2">
    <location>
        <begin position="18"/>
        <end position="252"/>
    </location>
</feature>
<evidence type="ECO:0000313" key="3">
    <source>
        <dbReference type="EMBL" id="RKF59679.1"/>
    </source>
</evidence>
<feature type="region of interest" description="Disordered" evidence="1">
    <location>
        <begin position="166"/>
        <end position="231"/>
    </location>
</feature>
<gene>
    <name evidence="3" type="ORF">GcC1_173015</name>
</gene>
<dbReference type="Proteomes" id="UP000285405">
    <property type="component" value="Unassembled WGS sequence"/>
</dbReference>
<comment type="caution">
    <text evidence="3">The sequence shown here is derived from an EMBL/GenBank/DDBJ whole genome shotgun (WGS) entry which is preliminary data.</text>
</comment>
<dbReference type="EMBL" id="MCBR01017336">
    <property type="protein sequence ID" value="RKF59679.1"/>
    <property type="molecule type" value="Genomic_DNA"/>
</dbReference>
<dbReference type="AlphaFoldDB" id="A0A420HQM3"/>
<feature type="compositionally biased region" description="Low complexity" evidence="1">
    <location>
        <begin position="183"/>
        <end position="194"/>
    </location>
</feature>
<proteinExistence type="predicted"/>
<organism evidence="3 4">
    <name type="scientific">Golovinomyces cichoracearum</name>
    <dbReference type="NCBI Taxonomy" id="62708"/>
    <lineage>
        <taxon>Eukaryota</taxon>
        <taxon>Fungi</taxon>
        <taxon>Dikarya</taxon>
        <taxon>Ascomycota</taxon>
        <taxon>Pezizomycotina</taxon>
        <taxon>Leotiomycetes</taxon>
        <taxon>Erysiphales</taxon>
        <taxon>Erysiphaceae</taxon>
        <taxon>Golovinomyces</taxon>
    </lineage>
</organism>
<name>A0A420HQM3_9PEZI</name>
<dbReference type="OrthoDB" id="3596195at2759"/>
<sequence>MRKKPFLAALLFPTTYAVSLSNFERISPSVPARCQEEYNKEIPFCSRTDFTNGCSPHCITGLYTKAEEVSSACEKVSATGNTLLGVVLSGGMVHALCPQSMSKMSEISSTATPTATSKIDADPTTLFLTTKSTPTRTFGPRITITHFTTLSGFVIKSSSSVTSTVSEASTTSTNRDTPALTISSISKSSQNQSPSPSPDKSDKDPKPKPSSDKSGGGSPFDDENYESNATHSEKSSFYAMVIFLIWAFIFQR</sequence>
<keyword evidence="2" id="KW-0732">Signal</keyword>
<feature type="compositionally biased region" description="Basic and acidic residues" evidence="1">
    <location>
        <begin position="199"/>
        <end position="211"/>
    </location>
</feature>
<evidence type="ECO:0000256" key="1">
    <source>
        <dbReference type="SAM" id="MobiDB-lite"/>
    </source>
</evidence>
<evidence type="ECO:0000256" key="2">
    <source>
        <dbReference type="SAM" id="SignalP"/>
    </source>
</evidence>
<reference evidence="3 4" key="1">
    <citation type="journal article" date="2018" name="BMC Genomics">
        <title>Comparative genome analyses reveal sequence features reflecting distinct modes of host-adaptation between dicot and monocot powdery mildew.</title>
        <authorList>
            <person name="Wu Y."/>
            <person name="Ma X."/>
            <person name="Pan Z."/>
            <person name="Kale S.D."/>
            <person name="Song Y."/>
            <person name="King H."/>
            <person name="Zhang Q."/>
            <person name="Presley C."/>
            <person name="Deng X."/>
            <person name="Wei C.I."/>
            <person name="Xiao S."/>
        </authorList>
    </citation>
    <scope>NUCLEOTIDE SEQUENCE [LARGE SCALE GENOMIC DNA]</scope>
    <source>
        <strain evidence="3">UCSC1</strain>
    </source>
</reference>
<protein>
    <submittedName>
        <fullName evidence="3">Uncharacterized protein</fullName>
    </submittedName>
</protein>
<accession>A0A420HQM3</accession>
<evidence type="ECO:0000313" key="4">
    <source>
        <dbReference type="Proteomes" id="UP000285405"/>
    </source>
</evidence>
<feature type="signal peptide" evidence="2">
    <location>
        <begin position="1"/>
        <end position="17"/>
    </location>
</feature>